<comment type="cofactor">
    <cofactor evidence="1">
        <name>Fe(2+)</name>
        <dbReference type="ChEBI" id="CHEBI:29033"/>
    </cofactor>
</comment>
<comment type="similarity">
    <text evidence="2">Belongs to the fatty acid desaturase type 2 family.</text>
</comment>
<dbReference type="GO" id="GO:0045300">
    <property type="term" value="F:stearoyl-[ACP] desaturase activity"/>
    <property type="evidence" value="ECO:0007669"/>
    <property type="project" value="InterPro"/>
</dbReference>
<dbReference type="InParanoid" id="A0A2V0NXF1"/>
<evidence type="ECO:0000256" key="3">
    <source>
        <dbReference type="ARBA" id="ARBA00022516"/>
    </source>
</evidence>
<organism evidence="12 13">
    <name type="scientific">Raphidocelis subcapitata</name>
    <dbReference type="NCBI Taxonomy" id="307507"/>
    <lineage>
        <taxon>Eukaryota</taxon>
        <taxon>Viridiplantae</taxon>
        <taxon>Chlorophyta</taxon>
        <taxon>core chlorophytes</taxon>
        <taxon>Chlorophyceae</taxon>
        <taxon>CS clade</taxon>
        <taxon>Sphaeropleales</taxon>
        <taxon>Selenastraceae</taxon>
        <taxon>Raphidocelis</taxon>
    </lineage>
</organism>
<evidence type="ECO:0000256" key="6">
    <source>
        <dbReference type="ARBA" id="ARBA00022946"/>
    </source>
</evidence>
<dbReference type="STRING" id="307507.A0A2V0NXF1"/>
<evidence type="ECO:0000256" key="1">
    <source>
        <dbReference type="ARBA" id="ARBA00001954"/>
    </source>
</evidence>
<evidence type="ECO:0000256" key="2">
    <source>
        <dbReference type="ARBA" id="ARBA00008749"/>
    </source>
</evidence>
<evidence type="ECO:0000256" key="7">
    <source>
        <dbReference type="ARBA" id="ARBA00023002"/>
    </source>
</evidence>
<keyword evidence="4" id="KW-0479">Metal-binding</keyword>
<keyword evidence="10" id="KW-0275">Fatty acid biosynthesis</keyword>
<feature type="compositionally biased region" description="Gly residues" evidence="11">
    <location>
        <begin position="313"/>
        <end position="337"/>
    </location>
</feature>
<feature type="compositionally biased region" description="Pro residues" evidence="11">
    <location>
        <begin position="30"/>
        <end position="44"/>
    </location>
</feature>
<gene>
    <name evidence="12" type="ORF">Rsub_04092</name>
</gene>
<dbReference type="InterPro" id="IPR012348">
    <property type="entry name" value="RNR-like"/>
</dbReference>
<feature type="compositionally biased region" description="Low complexity" evidence="11">
    <location>
        <begin position="300"/>
        <end position="312"/>
    </location>
</feature>
<evidence type="ECO:0000256" key="9">
    <source>
        <dbReference type="ARBA" id="ARBA00023098"/>
    </source>
</evidence>
<dbReference type="PANTHER" id="PTHR31155:SF14">
    <property type="entry name" value="STEAROYL-ACYL-CARRIER-PROTEIN DESATURASE7"/>
    <property type="match status" value="1"/>
</dbReference>
<evidence type="ECO:0000256" key="10">
    <source>
        <dbReference type="ARBA" id="ARBA00023160"/>
    </source>
</evidence>
<feature type="compositionally biased region" description="Low complexity" evidence="11">
    <location>
        <begin position="12"/>
        <end position="29"/>
    </location>
</feature>
<dbReference type="EMBL" id="BDRX01000024">
    <property type="protein sequence ID" value="GBF91352.1"/>
    <property type="molecule type" value="Genomic_DNA"/>
</dbReference>
<evidence type="ECO:0000256" key="5">
    <source>
        <dbReference type="ARBA" id="ARBA00022832"/>
    </source>
</evidence>
<keyword evidence="8" id="KW-0408">Iron</keyword>
<keyword evidence="9" id="KW-0443">Lipid metabolism</keyword>
<dbReference type="SUPFAM" id="SSF47240">
    <property type="entry name" value="Ferritin-like"/>
    <property type="match status" value="1"/>
</dbReference>
<name>A0A2V0NXF1_9CHLO</name>
<keyword evidence="13" id="KW-1185">Reference proteome</keyword>
<dbReference type="GO" id="GO:0006633">
    <property type="term" value="P:fatty acid biosynthetic process"/>
    <property type="evidence" value="ECO:0007669"/>
    <property type="project" value="UniProtKB-KW"/>
</dbReference>
<dbReference type="GO" id="GO:0046872">
    <property type="term" value="F:metal ion binding"/>
    <property type="evidence" value="ECO:0007669"/>
    <property type="project" value="UniProtKB-KW"/>
</dbReference>
<reference evidence="12 13" key="1">
    <citation type="journal article" date="2018" name="Sci. Rep.">
        <title>Raphidocelis subcapitata (=Pseudokirchneriella subcapitata) provides an insight into genome evolution and environmental adaptations in the Sphaeropleales.</title>
        <authorList>
            <person name="Suzuki S."/>
            <person name="Yamaguchi H."/>
            <person name="Nakajima N."/>
            <person name="Kawachi M."/>
        </authorList>
    </citation>
    <scope>NUCLEOTIDE SEQUENCE [LARGE SCALE GENOMIC DNA]</scope>
    <source>
        <strain evidence="12 13">NIES-35</strain>
    </source>
</reference>
<feature type="region of interest" description="Disordered" evidence="11">
    <location>
        <begin position="287"/>
        <end position="341"/>
    </location>
</feature>
<dbReference type="InterPro" id="IPR005067">
    <property type="entry name" value="Fatty_acid_desaturase-2"/>
</dbReference>
<feature type="region of interest" description="Disordered" evidence="11">
    <location>
        <begin position="1"/>
        <end position="50"/>
    </location>
</feature>
<evidence type="ECO:0000313" key="12">
    <source>
        <dbReference type="EMBL" id="GBF91352.1"/>
    </source>
</evidence>
<dbReference type="AlphaFoldDB" id="A0A2V0NXF1"/>
<evidence type="ECO:0000256" key="8">
    <source>
        <dbReference type="ARBA" id="ARBA00023004"/>
    </source>
</evidence>
<accession>A0A2V0NXF1</accession>
<dbReference type="Pfam" id="PF03405">
    <property type="entry name" value="FA_desaturase_2"/>
    <property type="match status" value="2"/>
</dbReference>
<protein>
    <submittedName>
        <fullName evidence="12">Uncharacterized protein</fullName>
    </submittedName>
</protein>
<sequence>MLKGKPAALPGRAPSRRTAAVAAAATAAAPRPPPSTPPLPPPPGALRSVAQQREVLQRLEPWVRQELVPRLAAAPAAAWQPSEKLPDPSSPGFLEDLRSIRAASLQLPNDLLVVIAGAAVAAAGAPNALAVFNTAAAVADETGAQAHGWARLARAWAAARTRQGRLLGAAAYLCGRFDCAALQRSGQTLIGGGEAGCGGDAYQLLFHLTLQERARRLLHDNAARLAAYHGAPSLAAALAAAAADGARHEAAFGAAAAAALEMDPDGGLAALAAVAARGVALPGAAMDDGWHGRQGGGGDSSSAASSSSSSGGSSSGGSGGGGSGGGGSGAGQGGTGGAVEAARRPRGTALYRDWCAAAEALGAFTAEDCAAGLEHWLWEWNVSSLPATTEAATAARTALLALPASLRRLGELQLERRLREARRGGARAAAFAWVHKREVSLG</sequence>
<evidence type="ECO:0000313" key="13">
    <source>
        <dbReference type="Proteomes" id="UP000247498"/>
    </source>
</evidence>
<proteinExistence type="inferred from homology"/>
<evidence type="ECO:0000256" key="4">
    <source>
        <dbReference type="ARBA" id="ARBA00022723"/>
    </source>
</evidence>
<dbReference type="PANTHER" id="PTHR31155">
    <property type="entry name" value="ACYL- ACYL-CARRIER-PROTEIN DESATURASE-RELATED"/>
    <property type="match status" value="1"/>
</dbReference>
<dbReference type="Gene3D" id="1.10.620.20">
    <property type="entry name" value="Ribonucleotide Reductase, subunit A"/>
    <property type="match status" value="1"/>
</dbReference>
<keyword evidence="5" id="KW-0276">Fatty acid metabolism</keyword>
<keyword evidence="7" id="KW-0560">Oxidoreductase</keyword>
<dbReference type="Proteomes" id="UP000247498">
    <property type="component" value="Unassembled WGS sequence"/>
</dbReference>
<evidence type="ECO:0000256" key="11">
    <source>
        <dbReference type="SAM" id="MobiDB-lite"/>
    </source>
</evidence>
<keyword evidence="6" id="KW-0809">Transit peptide</keyword>
<comment type="caution">
    <text evidence="12">The sequence shown here is derived from an EMBL/GenBank/DDBJ whole genome shotgun (WGS) entry which is preliminary data.</text>
</comment>
<dbReference type="InterPro" id="IPR009078">
    <property type="entry name" value="Ferritin-like_SF"/>
</dbReference>
<keyword evidence="3" id="KW-0444">Lipid biosynthesis</keyword>